<keyword evidence="2" id="KW-1133">Transmembrane helix</keyword>
<proteinExistence type="predicted"/>
<dbReference type="OrthoDB" id="9781411at2"/>
<dbReference type="GO" id="GO:0006813">
    <property type="term" value="P:potassium ion transport"/>
    <property type="evidence" value="ECO:0007669"/>
    <property type="project" value="InterPro"/>
</dbReference>
<keyword evidence="2" id="KW-0812">Transmembrane</keyword>
<feature type="domain" description="RCK N-terminal" evidence="3">
    <location>
        <begin position="153"/>
        <end position="275"/>
    </location>
</feature>
<evidence type="ECO:0000259" key="3">
    <source>
        <dbReference type="PROSITE" id="PS51201"/>
    </source>
</evidence>
<dbReference type="PROSITE" id="PS51201">
    <property type="entry name" value="RCK_N"/>
    <property type="match status" value="2"/>
</dbReference>
<comment type="caution">
    <text evidence="4">The sequence shown here is derived from an EMBL/GenBank/DDBJ whole genome shotgun (WGS) entry which is preliminary data.</text>
</comment>
<reference evidence="4 5" key="1">
    <citation type="submission" date="2019-03" db="EMBL/GenBank/DDBJ databases">
        <title>Genomic Encyclopedia of Type Strains, Phase IV (KMG-IV): sequencing the most valuable type-strain genomes for metagenomic binning, comparative biology and taxonomic classification.</title>
        <authorList>
            <person name="Goeker M."/>
        </authorList>
    </citation>
    <scope>NUCLEOTIDE SEQUENCE [LARGE SCALE GENOMIC DNA]</scope>
    <source>
        <strain evidence="4 5">DSM 25287</strain>
    </source>
</reference>
<dbReference type="Pfam" id="PF02254">
    <property type="entry name" value="TrkA_N"/>
    <property type="match status" value="2"/>
</dbReference>
<protein>
    <submittedName>
        <fullName evidence="4">Trk K+ transport system NAD-binding subunit</fullName>
    </submittedName>
</protein>
<comment type="subcellular location">
    <subcellularLocation>
        <location evidence="1">Cell membrane</location>
        <topology evidence="1">Multi-pass membrane protein</topology>
    </subcellularLocation>
</comment>
<dbReference type="EMBL" id="SLWY01000020">
    <property type="protein sequence ID" value="TCO79242.1"/>
    <property type="molecule type" value="Genomic_DNA"/>
</dbReference>
<feature type="transmembrane region" description="Helical" evidence="2">
    <location>
        <begin position="77"/>
        <end position="94"/>
    </location>
</feature>
<feature type="transmembrane region" description="Helical" evidence="2">
    <location>
        <begin position="46"/>
        <end position="65"/>
    </location>
</feature>
<dbReference type="Gene3D" id="3.40.50.720">
    <property type="entry name" value="NAD(P)-binding Rossmann-like Domain"/>
    <property type="match status" value="2"/>
</dbReference>
<keyword evidence="5" id="KW-1185">Reference proteome</keyword>
<dbReference type="AlphaFoldDB" id="A0A4R2L0Z6"/>
<dbReference type="RefSeq" id="WP_132544776.1">
    <property type="nucleotide sequence ID" value="NZ_SLWY01000020.1"/>
</dbReference>
<accession>A0A4R2L0Z6</accession>
<name>A0A4R2L0Z6_9GAMM</name>
<dbReference type="GO" id="GO:0005886">
    <property type="term" value="C:plasma membrane"/>
    <property type="evidence" value="ECO:0007669"/>
    <property type="project" value="UniProtKB-SubCell"/>
</dbReference>
<dbReference type="InterPro" id="IPR003148">
    <property type="entry name" value="RCK_N"/>
</dbReference>
<evidence type="ECO:0000256" key="2">
    <source>
        <dbReference type="SAM" id="Phobius"/>
    </source>
</evidence>
<evidence type="ECO:0000313" key="4">
    <source>
        <dbReference type="EMBL" id="TCO79242.1"/>
    </source>
</evidence>
<keyword evidence="2" id="KW-0472">Membrane</keyword>
<dbReference type="SUPFAM" id="SSF51735">
    <property type="entry name" value="NAD(P)-binding Rossmann-fold domains"/>
    <property type="match status" value="2"/>
</dbReference>
<sequence length="598" mass="64318">MNFVFLLLRRRLGTSASVAPAPATGRPGAAINSVVFIFLRRMRQPLLVLIAVYAVSIAGLVAIPGLDADGREWRFDLFHAFYFISYTGSTIGFGEVPHAFTAAQRLWVTVCIYLTVIGWLYAVGNILNLIGDPAFRRALAENRFGRKVRGLSEPFYVVCGYGETGNQLVRALCRRGVQPVVIDGDAERLAALDLEDLGFDVPALAADAREVRVLELAGLHNPNCRGVVAASGEDAVDVKVAIAARLLNPQLTVVARAEHAATAADLHAFGTAYVIDPFATFGEHMAMALRAPSLHMLFEYLIRVPGHPLPAHIGPPHGRWIICGYGRFGRATQAALVAEGVPYTVIEADPARAPAGAVVGTPTEAGPLRQAGIDEAVGIIAGTDDDTDNLAIAIAARALNPALYIVARQARRANDPLFAAAGVDLVISPSRITVWRIIAALTHPLLNDFLGRARAAGEGWSCSLLARLEVLCAGLTPDTWEVTIDAEQAPAVHDTLGSGRTVRIDDVLRDPEERKRRVPAVVLVLLREGAEYMLPAPDTELRRGDTLLLAARAGTADRMRWVLCSNNALEYALDGVEHPDGTVWRWLARRRAARAGGG</sequence>
<feature type="transmembrane region" description="Helical" evidence="2">
    <location>
        <begin position="106"/>
        <end position="127"/>
    </location>
</feature>
<dbReference type="Proteomes" id="UP000295765">
    <property type="component" value="Unassembled WGS sequence"/>
</dbReference>
<dbReference type="PANTHER" id="PTHR43833">
    <property type="entry name" value="POTASSIUM CHANNEL PROTEIN 2-RELATED-RELATED"/>
    <property type="match status" value="1"/>
</dbReference>
<dbReference type="InterPro" id="IPR013099">
    <property type="entry name" value="K_chnl_dom"/>
</dbReference>
<organism evidence="4 5">
    <name type="scientific">Plasticicumulans lactativorans</name>
    <dbReference type="NCBI Taxonomy" id="1133106"/>
    <lineage>
        <taxon>Bacteria</taxon>
        <taxon>Pseudomonadati</taxon>
        <taxon>Pseudomonadota</taxon>
        <taxon>Gammaproteobacteria</taxon>
        <taxon>Candidatus Competibacteraceae</taxon>
        <taxon>Plasticicumulans</taxon>
    </lineage>
</organism>
<dbReference type="InterPro" id="IPR050721">
    <property type="entry name" value="Trk_Ktr_HKT_K-transport"/>
</dbReference>
<dbReference type="Pfam" id="PF07885">
    <property type="entry name" value="Ion_trans_2"/>
    <property type="match status" value="1"/>
</dbReference>
<dbReference type="Gene3D" id="1.10.287.70">
    <property type="match status" value="1"/>
</dbReference>
<dbReference type="InterPro" id="IPR036291">
    <property type="entry name" value="NAD(P)-bd_dom_sf"/>
</dbReference>
<evidence type="ECO:0000313" key="5">
    <source>
        <dbReference type="Proteomes" id="UP000295765"/>
    </source>
</evidence>
<feature type="domain" description="RCK N-terminal" evidence="3">
    <location>
        <begin position="317"/>
        <end position="427"/>
    </location>
</feature>
<gene>
    <name evidence="4" type="ORF">EV699_12020</name>
</gene>
<dbReference type="SUPFAM" id="SSF81324">
    <property type="entry name" value="Voltage-gated potassium channels"/>
    <property type="match status" value="1"/>
</dbReference>
<evidence type="ECO:0000256" key="1">
    <source>
        <dbReference type="ARBA" id="ARBA00004651"/>
    </source>
</evidence>